<dbReference type="EMBL" id="GHJT01001948">
    <property type="protein sequence ID" value="MOY35919.1"/>
    <property type="molecule type" value="Transcribed_RNA"/>
</dbReference>
<feature type="transmembrane region" description="Helical" evidence="1">
    <location>
        <begin position="36"/>
        <end position="59"/>
    </location>
</feature>
<dbReference type="AlphaFoldDB" id="A0A4D5RG88"/>
<keyword evidence="1" id="KW-0812">Transmembrane</keyword>
<keyword evidence="1" id="KW-0472">Membrane</keyword>
<accession>A0A4D5RG88</accession>
<keyword evidence="1" id="KW-1133">Transmembrane helix</keyword>
<proteinExistence type="predicted"/>
<reference evidence="2" key="1">
    <citation type="submission" date="2019-04" db="EMBL/GenBank/DDBJ databases">
        <title>An insight into the mialome of Ixodes scapularis.</title>
        <authorList>
            <person name="Ribeiro J.M."/>
            <person name="Mather T.N."/>
            <person name="Karim S."/>
        </authorList>
    </citation>
    <scope>NUCLEOTIDE SEQUENCE</scope>
</reference>
<name>A0A4D5RG88_IXOSC</name>
<organism evidence="2">
    <name type="scientific">Ixodes scapularis</name>
    <name type="common">Black-legged tick</name>
    <name type="synonym">Deer tick</name>
    <dbReference type="NCBI Taxonomy" id="6945"/>
    <lineage>
        <taxon>Eukaryota</taxon>
        <taxon>Metazoa</taxon>
        <taxon>Ecdysozoa</taxon>
        <taxon>Arthropoda</taxon>
        <taxon>Chelicerata</taxon>
        <taxon>Arachnida</taxon>
        <taxon>Acari</taxon>
        <taxon>Parasitiformes</taxon>
        <taxon>Ixodida</taxon>
        <taxon>Ixodoidea</taxon>
        <taxon>Ixodidae</taxon>
        <taxon>Ixodinae</taxon>
        <taxon>Ixodes</taxon>
    </lineage>
</organism>
<feature type="transmembrane region" description="Helical" evidence="1">
    <location>
        <begin position="6"/>
        <end position="24"/>
    </location>
</feature>
<sequence>MQYSFHFFFFSEVLVFAFNNKYSMNSLSNGTSCDQIFYCFGSLCLLCTVLFLSFVRSWFHYSSHSTSSGHLWQQFINKGLLHVS</sequence>
<evidence type="ECO:0000313" key="2">
    <source>
        <dbReference type="EMBL" id="MOY35919.1"/>
    </source>
</evidence>
<evidence type="ECO:0000256" key="1">
    <source>
        <dbReference type="SAM" id="Phobius"/>
    </source>
</evidence>
<protein>
    <submittedName>
        <fullName evidence="2">Uncharacterized protein</fullName>
    </submittedName>
</protein>